<keyword evidence="2" id="KW-1185">Reference proteome</keyword>
<accession>A0ACD3B1N8</accession>
<dbReference type="Proteomes" id="UP000308600">
    <property type="component" value="Unassembled WGS sequence"/>
</dbReference>
<gene>
    <name evidence="1" type="ORF">BDN72DRAFT_481557</name>
</gene>
<organism evidence="1 2">
    <name type="scientific">Pluteus cervinus</name>
    <dbReference type="NCBI Taxonomy" id="181527"/>
    <lineage>
        <taxon>Eukaryota</taxon>
        <taxon>Fungi</taxon>
        <taxon>Dikarya</taxon>
        <taxon>Basidiomycota</taxon>
        <taxon>Agaricomycotina</taxon>
        <taxon>Agaricomycetes</taxon>
        <taxon>Agaricomycetidae</taxon>
        <taxon>Agaricales</taxon>
        <taxon>Pluteineae</taxon>
        <taxon>Pluteaceae</taxon>
        <taxon>Pluteus</taxon>
    </lineage>
</organism>
<reference evidence="1 2" key="1">
    <citation type="journal article" date="2019" name="Nat. Ecol. Evol.">
        <title>Megaphylogeny resolves global patterns of mushroom evolution.</title>
        <authorList>
            <person name="Varga T."/>
            <person name="Krizsan K."/>
            <person name="Foldi C."/>
            <person name="Dima B."/>
            <person name="Sanchez-Garcia M."/>
            <person name="Sanchez-Ramirez S."/>
            <person name="Szollosi G.J."/>
            <person name="Szarkandi J.G."/>
            <person name="Papp V."/>
            <person name="Albert L."/>
            <person name="Andreopoulos W."/>
            <person name="Angelini C."/>
            <person name="Antonin V."/>
            <person name="Barry K.W."/>
            <person name="Bougher N.L."/>
            <person name="Buchanan P."/>
            <person name="Buyck B."/>
            <person name="Bense V."/>
            <person name="Catcheside P."/>
            <person name="Chovatia M."/>
            <person name="Cooper J."/>
            <person name="Damon W."/>
            <person name="Desjardin D."/>
            <person name="Finy P."/>
            <person name="Geml J."/>
            <person name="Haridas S."/>
            <person name="Hughes K."/>
            <person name="Justo A."/>
            <person name="Karasinski D."/>
            <person name="Kautmanova I."/>
            <person name="Kiss B."/>
            <person name="Kocsube S."/>
            <person name="Kotiranta H."/>
            <person name="LaButti K.M."/>
            <person name="Lechner B.E."/>
            <person name="Liimatainen K."/>
            <person name="Lipzen A."/>
            <person name="Lukacs Z."/>
            <person name="Mihaltcheva S."/>
            <person name="Morgado L.N."/>
            <person name="Niskanen T."/>
            <person name="Noordeloos M.E."/>
            <person name="Ohm R.A."/>
            <person name="Ortiz-Santana B."/>
            <person name="Ovrebo C."/>
            <person name="Racz N."/>
            <person name="Riley R."/>
            <person name="Savchenko A."/>
            <person name="Shiryaev A."/>
            <person name="Soop K."/>
            <person name="Spirin V."/>
            <person name="Szebenyi C."/>
            <person name="Tomsovsky M."/>
            <person name="Tulloss R.E."/>
            <person name="Uehling J."/>
            <person name="Grigoriev I.V."/>
            <person name="Vagvolgyi C."/>
            <person name="Papp T."/>
            <person name="Martin F.M."/>
            <person name="Miettinen O."/>
            <person name="Hibbett D.S."/>
            <person name="Nagy L.G."/>
        </authorList>
    </citation>
    <scope>NUCLEOTIDE SEQUENCE [LARGE SCALE GENOMIC DNA]</scope>
    <source>
        <strain evidence="1 2">NL-1719</strain>
    </source>
</reference>
<sequence length="104" mass="11716">MFSLSTSSSMTFPCLLWGFAGFRQSNNAPFPIGSCSKGKSSCSTGLIAESKKNQSKSSWFKYAFVQSRLERAQHILQHASGMVLMLKSRHEQDLIRKQKMEMMS</sequence>
<name>A0ACD3B1N8_9AGAR</name>
<proteinExistence type="predicted"/>
<protein>
    <submittedName>
        <fullName evidence="1">Uncharacterized protein</fullName>
    </submittedName>
</protein>
<dbReference type="EMBL" id="ML208302">
    <property type="protein sequence ID" value="TFK71137.1"/>
    <property type="molecule type" value="Genomic_DNA"/>
</dbReference>
<evidence type="ECO:0000313" key="2">
    <source>
        <dbReference type="Proteomes" id="UP000308600"/>
    </source>
</evidence>
<evidence type="ECO:0000313" key="1">
    <source>
        <dbReference type="EMBL" id="TFK71137.1"/>
    </source>
</evidence>